<organism evidence="2 3">
    <name type="scientific">Caerostris extrusa</name>
    <name type="common">Bark spider</name>
    <name type="synonym">Caerostris bankana</name>
    <dbReference type="NCBI Taxonomy" id="172846"/>
    <lineage>
        <taxon>Eukaryota</taxon>
        <taxon>Metazoa</taxon>
        <taxon>Ecdysozoa</taxon>
        <taxon>Arthropoda</taxon>
        <taxon>Chelicerata</taxon>
        <taxon>Arachnida</taxon>
        <taxon>Araneae</taxon>
        <taxon>Araneomorphae</taxon>
        <taxon>Entelegynae</taxon>
        <taxon>Araneoidea</taxon>
        <taxon>Araneidae</taxon>
        <taxon>Caerostris</taxon>
    </lineage>
</organism>
<proteinExistence type="predicted"/>
<dbReference type="EMBL" id="BPLR01014260">
    <property type="protein sequence ID" value="GIY67613.1"/>
    <property type="molecule type" value="Genomic_DNA"/>
</dbReference>
<protein>
    <submittedName>
        <fullName evidence="2">Uncharacterized protein</fullName>
    </submittedName>
</protein>
<name>A0AAV4VC35_CAEEX</name>
<feature type="region of interest" description="Disordered" evidence="1">
    <location>
        <begin position="1"/>
        <end position="22"/>
    </location>
</feature>
<reference evidence="2 3" key="1">
    <citation type="submission" date="2021-06" db="EMBL/GenBank/DDBJ databases">
        <title>Caerostris extrusa draft genome.</title>
        <authorList>
            <person name="Kono N."/>
            <person name="Arakawa K."/>
        </authorList>
    </citation>
    <scope>NUCLEOTIDE SEQUENCE [LARGE SCALE GENOMIC DNA]</scope>
</reference>
<keyword evidence="3" id="KW-1185">Reference proteome</keyword>
<comment type="caution">
    <text evidence="2">The sequence shown here is derived from an EMBL/GenBank/DDBJ whole genome shotgun (WGS) entry which is preliminary data.</text>
</comment>
<evidence type="ECO:0000256" key="1">
    <source>
        <dbReference type="SAM" id="MobiDB-lite"/>
    </source>
</evidence>
<gene>
    <name evidence="2" type="ORF">CEXT_327881</name>
</gene>
<sequence length="76" mass="8430">MRDHHLQIHSLPKGTLGQATGGINSEPFCTTTGTLYACSLPLYFADIFSFDLKHRKRKALASIHVTIIGKEMTQIT</sequence>
<dbReference type="AlphaFoldDB" id="A0AAV4VC35"/>
<dbReference type="Proteomes" id="UP001054945">
    <property type="component" value="Unassembled WGS sequence"/>
</dbReference>
<evidence type="ECO:0000313" key="2">
    <source>
        <dbReference type="EMBL" id="GIY67613.1"/>
    </source>
</evidence>
<accession>A0AAV4VC35</accession>
<evidence type="ECO:0000313" key="3">
    <source>
        <dbReference type="Proteomes" id="UP001054945"/>
    </source>
</evidence>